<comment type="caution">
    <text evidence="1">The sequence shown here is derived from an EMBL/GenBank/DDBJ whole genome shotgun (WGS) entry which is preliminary data.</text>
</comment>
<evidence type="ECO:0000313" key="2">
    <source>
        <dbReference type="Proteomes" id="UP000828941"/>
    </source>
</evidence>
<accession>A0ACB9LCW3</accession>
<protein>
    <submittedName>
        <fullName evidence="1">Uncharacterized protein</fullName>
    </submittedName>
</protein>
<dbReference type="Proteomes" id="UP000828941">
    <property type="component" value="Chromosome 12"/>
</dbReference>
<gene>
    <name evidence="1" type="ORF">L6164_030787</name>
</gene>
<keyword evidence="2" id="KW-1185">Reference proteome</keyword>
<proteinExistence type="predicted"/>
<name>A0ACB9LCW3_BAUVA</name>
<reference evidence="1 2" key="1">
    <citation type="journal article" date="2022" name="DNA Res.">
        <title>Chromosomal-level genome assembly of the orchid tree Bauhinia variegata (Leguminosae; Cercidoideae) supports the allotetraploid origin hypothesis of Bauhinia.</title>
        <authorList>
            <person name="Zhong Y."/>
            <person name="Chen Y."/>
            <person name="Zheng D."/>
            <person name="Pang J."/>
            <person name="Liu Y."/>
            <person name="Luo S."/>
            <person name="Meng S."/>
            <person name="Qian L."/>
            <person name="Wei D."/>
            <person name="Dai S."/>
            <person name="Zhou R."/>
        </authorList>
    </citation>
    <scope>NUCLEOTIDE SEQUENCE [LARGE SCALE GENOMIC DNA]</scope>
    <source>
        <strain evidence="1">BV-YZ2020</strain>
    </source>
</reference>
<dbReference type="EMBL" id="CM039437">
    <property type="protein sequence ID" value="KAI4307616.1"/>
    <property type="molecule type" value="Genomic_DNA"/>
</dbReference>
<sequence length="658" mass="72861">MVLKKRLDYGFNGFQVPFVPRAPRSARRRVLSKTVAEDGQAFELLASLAGKLLQESASSSASSNASEGNHQPAFDKDVVEQERQDEVKPLEIDCIHQGSCAESIFMSEVASENTSQKPLVKVETETVLERTSAKKNNLECLEKVEPDLKSKVCNLEDTFGHYSSRLAQAPTPQDFREFRQQEAGSLGIGVSTLARKYSLEDPLALCVNPPALVDSNSNVKSPFCRESIPNESFSRHGNDSKLGFRDDDENFLKFNKLSTRSKAFRPTQRIGHRRIRKLLTSKYWKAALKLKDCELSRSDTEVRPLHRKRKTCHGFERYQHDPLLKRRKFFDRGSVITSDGGFSSESVCNSPEKGIDGGNPGSSSKLHVSKDSHVKFSIKSFKIPELYIELPETATIGSLKRTITESVTAILGGGVRIGVLLQGKKVRDDNGTLLQTGISCKENLDTLGFALEPCSLQASPICVGDPSSQCATSQATRSPRTHVPHSGISDALNDSSQTDSIVDKTPDSRALVAVPPRSTEALAVVPVNQKARRSQVIQRRTRRPFSVSEVEALVHAVEELGTGRWRDVKLRAFENSDHRTYVDLKDKWKTLVHTARISPQQRRGKPVPQELLDRVLAAHACWSQHQAKQQGGTLKITEASVGIGRHNGEDLQPIAMVV</sequence>
<organism evidence="1 2">
    <name type="scientific">Bauhinia variegata</name>
    <name type="common">Purple orchid tree</name>
    <name type="synonym">Phanera variegata</name>
    <dbReference type="NCBI Taxonomy" id="167791"/>
    <lineage>
        <taxon>Eukaryota</taxon>
        <taxon>Viridiplantae</taxon>
        <taxon>Streptophyta</taxon>
        <taxon>Embryophyta</taxon>
        <taxon>Tracheophyta</taxon>
        <taxon>Spermatophyta</taxon>
        <taxon>Magnoliopsida</taxon>
        <taxon>eudicotyledons</taxon>
        <taxon>Gunneridae</taxon>
        <taxon>Pentapetalae</taxon>
        <taxon>rosids</taxon>
        <taxon>fabids</taxon>
        <taxon>Fabales</taxon>
        <taxon>Fabaceae</taxon>
        <taxon>Cercidoideae</taxon>
        <taxon>Cercideae</taxon>
        <taxon>Bauhiniinae</taxon>
        <taxon>Bauhinia</taxon>
    </lineage>
</organism>
<evidence type="ECO:0000313" key="1">
    <source>
        <dbReference type="EMBL" id="KAI4307616.1"/>
    </source>
</evidence>